<dbReference type="Proteomes" id="UP001458880">
    <property type="component" value="Unassembled WGS sequence"/>
</dbReference>
<evidence type="ECO:0000313" key="1">
    <source>
        <dbReference type="EMBL" id="KAK9718652.1"/>
    </source>
</evidence>
<gene>
    <name evidence="1" type="ORF">QE152_g23044</name>
</gene>
<dbReference type="EMBL" id="JASPKY010000226">
    <property type="protein sequence ID" value="KAK9718652.1"/>
    <property type="molecule type" value="Genomic_DNA"/>
</dbReference>
<evidence type="ECO:0000313" key="2">
    <source>
        <dbReference type="Proteomes" id="UP001458880"/>
    </source>
</evidence>
<proteinExistence type="predicted"/>
<protein>
    <submittedName>
        <fullName evidence="1">Uncharacterized protein</fullName>
    </submittedName>
</protein>
<sequence length="330" mass="37910">MHVIKQLLGDTYHVSRILSNYGRCTMTEWMKPLKLNSVVSETFLYDNTQYNIGFGSPKVAVFGKTKKNYRPSRKNNGNDRTACTQITQTLIILMKRQSKCVWCAMGVEDKIKISSMIGRYGPIVAEALFSTSDTTLRTRLSSSRSFFPPPISSQIERKIKKCATIINPEMYLKIIKEYATVLRMGEDYPIFDWKSEVKKVLKSPGSWHFRFQPSKRIIFTKATDGSVLVRGEPFYKNDISTAKSIYKKFQTVNHFKLQPLNTGRSLKPDKIRSISSLLAKHYGAEWKNDERLEFFKNAFQANPGNTSETQPDLNDTLVFSDNQHDNDLRI</sequence>
<organism evidence="1 2">
    <name type="scientific">Popillia japonica</name>
    <name type="common">Japanese beetle</name>
    <dbReference type="NCBI Taxonomy" id="7064"/>
    <lineage>
        <taxon>Eukaryota</taxon>
        <taxon>Metazoa</taxon>
        <taxon>Ecdysozoa</taxon>
        <taxon>Arthropoda</taxon>
        <taxon>Hexapoda</taxon>
        <taxon>Insecta</taxon>
        <taxon>Pterygota</taxon>
        <taxon>Neoptera</taxon>
        <taxon>Endopterygota</taxon>
        <taxon>Coleoptera</taxon>
        <taxon>Polyphaga</taxon>
        <taxon>Scarabaeiformia</taxon>
        <taxon>Scarabaeidae</taxon>
        <taxon>Rutelinae</taxon>
        <taxon>Popillia</taxon>
    </lineage>
</organism>
<keyword evidence="2" id="KW-1185">Reference proteome</keyword>
<name>A0AAW1KGP2_POPJA</name>
<comment type="caution">
    <text evidence="1">The sequence shown here is derived from an EMBL/GenBank/DDBJ whole genome shotgun (WGS) entry which is preliminary data.</text>
</comment>
<reference evidence="1 2" key="1">
    <citation type="journal article" date="2024" name="BMC Genomics">
        <title>De novo assembly and annotation of Popillia japonica's genome with initial clues to its potential as an invasive pest.</title>
        <authorList>
            <person name="Cucini C."/>
            <person name="Boschi S."/>
            <person name="Funari R."/>
            <person name="Cardaioli E."/>
            <person name="Iannotti N."/>
            <person name="Marturano G."/>
            <person name="Paoli F."/>
            <person name="Bruttini M."/>
            <person name="Carapelli A."/>
            <person name="Frati F."/>
            <person name="Nardi F."/>
        </authorList>
    </citation>
    <scope>NUCLEOTIDE SEQUENCE [LARGE SCALE GENOMIC DNA]</scope>
    <source>
        <strain evidence="1">DMR45628</strain>
    </source>
</reference>
<dbReference type="AlphaFoldDB" id="A0AAW1KGP2"/>
<accession>A0AAW1KGP2</accession>